<gene>
    <name evidence="1" type="ORF">SAMN04488505_11069</name>
</gene>
<protein>
    <submittedName>
        <fullName evidence="1">Uncharacterized protein</fullName>
    </submittedName>
</protein>
<reference evidence="1 2" key="1">
    <citation type="submission" date="2016-10" db="EMBL/GenBank/DDBJ databases">
        <authorList>
            <person name="de Groot N.N."/>
        </authorList>
    </citation>
    <scope>NUCLEOTIDE SEQUENCE [LARGE SCALE GENOMIC DNA]</scope>
    <source>
        <strain evidence="1 2">DSM 21039</strain>
    </source>
</reference>
<proteinExistence type="predicted"/>
<dbReference type="Proteomes" id="UP000198984">
    <property type="component" value="Unassembled WGS sequence"/>
</dbReference>
<dbReference type="AlphaFoldDB" id="A0A1H8G9A6"/>
<evidence type="ECO:0000313" key="2">
    <source>
        <dbReference type="Proteomes" id="UP000198984"/>
    </source>
</evidence>
<dbReference type="EMBL" id="FOBB01000010">
    <property type="protein sequence ID" value="SEN40334.1"/>
    <property type="molecule type" value="Genomic_DNA"/>
</dbReference>
<dbReference type="RefSeq" id="WP_089919654.1">
    <property type="nucleotide sequence ID" value="NZ_FOBB01000010.1"/>
</dbReference>
<dbReference type="STRING" id="573321.SAMN04488505_11069"/>
<name>A0A1H8G9A6_9BACT</name>
<evidence type="ECO:0000313" key="1">
    <source>
        <dbReference type="EMBL" id="SEN40334.1"/>
    </source>
</evidence>
<dbReference type="NCBIfam" id="NF038153">
    <property type="entry name" value="lant_leader_L1a"/>
    <property type="match status" value="1"/>
</dbReference>
<organism evidence="1 2">
    <name type="scientific">Chitinophaga rupis</name>
    <dbReference type="NCBI Taxonomy" id="573321"/>
    <lineage>
        <taxon>Bacteria</taxon>
        <taxon>Pseudomonadati</taxon>
        <taxon>Bacteroidota</taxon>
        <taxon>Chitinophagia</taxon>
        <taxon>Chitinophagales</taxon>
        <taxon>Chitinophagaceae</taxon>
        <taxon>Chitinophaga</taxon>
    </lineage>
</organism>
<keyword evidence="2" id="KW-1185">Reference proteome</keyword>
<accession>A0A1H8G9A6</accession>
<sequence length="66" mass="6981">MKKKKVDLSKKLLFSKETIAQLTADQQAQVNGGAATLAATCTEDTRLISSCRATSPGPGRPCCMIP</sequence>
<dbReference type="InterPro" id="IPR058238">
    <property type="entry name" value="Lant_leader_dom"/>
</dbReference>
<dbReference type="OrthoDB" id="680784at2"/>